<dbReference type="RefSeq" id="WP_189464301.1">
    <property type="nucleotide sequence ID" value="NZ_BMXN01000045.1"/>
</dbReference>
<evidence type="ECO:0000313" key="2">
    <source>
        <dbReference type="Proteomes" id="UP000623776"/>
    </source>
</evidence>
<accession>A0A8H9I5I6</accession>
<reference evidence="2" key="1">
    <citation type="journal article" date="2019" name="Int. J. Syst. Evol. Microbiol.">
        <title>The Global Catalogue of Microorganisms (GCM) 10K type strain sequencing project: providing services to taxonomists for standard genome sequencing and annotation.</title>
        <authorList>
            <consortium name="The Broad Institute Genomics Platform"/>
            <consortium name="The Broad Institute Genome Sequencing Center for Infectious Disease"/>
            <person name="Wu L."/>
            <person name="Ma J."/>
        </authorList>
    </citation>
    <scope>NUCLEOTIDE SEQUENCE [LARGE SCALE GENOMIC DNA]</scope>
    <source>
        <strain evidence="2">KCTC 22154</strain>
    </source>
</reference>
<comment type="caution">
    <text evidence="1">The sequence shown here is derived from an EMBL/GenBank/DDBJ whole genome shotgun (WGS) entry which is preliminary data.</text>
</comment>
<protein>
    <submittedName>
        <fullName evidence="1">Uncharacterized protein</fullName>
    </submittedName>
</protein>
<dbReference type="AlphaFoldDB" id="A0A8H9I5I6"/>
<name>A0A8H9I5I6_9GAMM</name>
<gene>
    <name evidence="1" type="ORF">GCM10007157_35750</name>
</gene>
<evidence type="ECO:0000313" key="1">
    <source>
        <dbReference type="EMBL" id="GGW42344.1"/>
    </source>
</evidence>
<organism evidence="1 2">
    <name type="scientific">Vreelandella hamiltonii</name>
    <dbReference type="NCBI Taxonomy" id="502829"/>
    <lineage>
        <taxon>Bacteria</taxon>
        <taxon>Pseudomonadati</taxon>
        <taxon>Pseudomonadota</taxon>
        <taxon>Gammaproteobacteria</taxon>
        <taxon>Oceanospirillales</taxon>
        <taxon>Halomonadaceae</taxon>
        <taxon>Vreelandella</taxon>
    </lineage>
</organism>
<dbReference type="EMBL" id="BMXN01000045">
    <property type="protein sequence ID" value="GGW42344.1"/>
    <property type="molecule type" value="Genomic_DNA"/>
</dbReference>
<proteinExistence type="predicted"/>
<keyword evidence="2" id="KW-1185">Reference proteome</keyword>
<sequence length="161" mass="17204">MKKEIGAYLAVGFFLLTLGGVAHGQSSEASVSTESNPGRMLVLSGGGGINQSFHHPARADFPPGTTLPRKELTSIEWQTTWYPDAIGLSVDLCYFLPNLSSPVGCVAVTPNSSGSTTFFSGQRFDIGSKVEFVYEAESATGTLPRQIENAGNDSVVFNFQY</sequence>
<dbReference type="Proteomes" id="UP000623776">
    <property type="component" value="Unassembled WGS sequence"/>
</dbReference>